<proteinExistence type="predicted"/>
<comment type="caution">
    <text evidence="2">The sequence shown here is derived from an EMBL/GenBank/DDBJ whole genome shotgun (WGS) entry which is preliminary data.</text>
</comment>
<sequence>MIRTTRRLLAIVALAALAACSSQTSMSEKPVDPLGEFKLAHNIVVVKNVQKVQPSKDIPPQVWDDAVTEAIQARMGRYDGSQLYHLGVQVLGYSVAVPGVPLVLAPKSVVVVEATVWDDAKGGKINAEPRQFTVFESASPDLFIGSGLTKTKDEQVANLAANVALQIENWLRENEAWFAARE</sequence>
<keyword evidence="3" id="KW-1185">Reference proteome</keyword>
<dbReference type="RefSeq" id="WP_106204531.1">
    <property type="nucleotide sequence ID" value="NZ_PVTD01000003.1"/>
</dbReference>
<feature type="chain" id="PRO_5015590951" description="Lipoprotein" evidence="1">
    <location>
        <begin position="19"/>
        <end position="182"/>
    </location>
</feature>
<evidence type="ECO:0008006" key="4">
    <source>
        <dbReference type="Google" id="ProtNLM"/>
    </source>
</evidence>
<dbReference type="OrthoDB" id="7834608at2"/>
<keyword evidence="1" id="KW-0732">Signal</keyword>
<evidence type="ECO:0000313" key="3">
    <source>
        <dbReference type="Proteomes" id="UP000239480"/>
    </source>
</evidence>
<protein>
    <recommendedName>
        <fullName evidence="4">Lipoprotein</fullName>
    </recommendedName>
</protein>
<feature type="signal peptide" evidence="1">
    <location>
        <begin position="1"/>
        <end position="18"/>
    </location>
</feature>
<evidence type="ECO:0000256" key="1">
    <source>
        <dbReference type="SAM" id="SignalP"/>
    </source>
</evidence>
<gene>
    <name evidence="2" type="ORF">CLV78_1033</name>
</gene>
<organism evidence="2 3">
    <name type="scientific">Aliiruegeria haliotis</name>
    <dbReference type="NCBI Taxonomy" id="1280846"/>
    <lineage>
        <taxon>Bacteria</taxon>
        <taxon>Pseudomonadati</taxon>
        <taxon>Pseudomonadota</taxon>
        <taxon>Alphaproteobacteria</taxon>
        <taxon>Rhodobacterales</taxon>
        <taxon>Roseobacteraceae</taxon>
        <taxon>Aliiruegeria</taxon>
    </lineage>
</organism>
<dbReference type="AlphaFoldDB" id="A0A2T0RSG2"/>
<dbReference type="EMBL" id="PVTD01000003">
    <property type="protein sequence ID" value="PRY24139.1"/>
    <property type="molecule type" value="Genomic_DNA"/>
</dbReference>
<evidence type="ECO:0000313" key="2">
    <source>
        <dbReference type="EMBL" id="PRY24139.1"/>
    </source>
</evidence>
<accession>A0A2T0RSG2</accession>
<reference evidence="2 3" key="1">
    <citation type="submission" date="2018-03" db="EMBL/GenBank/DDBJ databases">
        <title>Genomic Encyclopedia of Archaeal and Bacterial Type Strains, Phase II (KMG-II): from individual species to whole genera.</title>
        <authorList>
            <person name="Goeker M."/>
        </authorList>
    </citation>
    <scope>NUCLEOTIDE SEQUENCE [LARGE SCALE GENOMIC DNA]</scope>
    <source>
        <strain evidence="2 3">DSM 29328</strain>
    </source>
</reference>
<dbReference type="PROSITE" id="PS51257">
    <property type="entry name" value="PROKAR_LIPOPROTEIN"/>
    <property type="match status" value="1"/>
</dbReference>
<dbReference type="Proteomes" id="UP000239480">
    <property type="component" value="Unassembled WGS sequence"/>
</dbReference>
<name>A0A2T0RSG2_9RHOB</name>